<protein>
    <recommendedName>
        <fullName evidence="2">HECT-type E3 ubiquitin transferase</fullName>
        <ecNumber evidence="2">2.3.2.26</ecNumber>
    </recommendedName>
</protein>
<evidence type="ECO:0000259" key="6">
    <source>
        <dbReference type="PROSITE" id="PS50237"/>
    </source>
</evidence>
<dbReference type="PANTHER" id="PTHR45700">
    <property type="entry name" value="UBIQUITIN-PROTEIN LIGASE E3C"/>
    <property type="match status" value="1"/>
</dbReference>
<evidence type="ECO:0000256" key="1">
    <source>
        <dbReference type="ARBA" id="ARBA00000885"/>
    </source>
</evidence>
<sequence length="179" mass="20719">MFALIGMLCGLAIYNFQIVDLHFPLVLYKKLMDREELNRNIVSPSGNQEILKLFQPEELMAMMVGNENYDWEELEKGASYKDEYSSSHPTIKMFWEVFHELTVEEKKKFLLFLTGCDRIPILGMKSIKMYIQPVRGGEHYLPVAHTCFNLLDLPVYTDKQRLQDKLTLAVTCTKGFGLA</sequence>
<keyword evidence="3" id="KW-0808">Transferase</keyword>
<dbReference type="Gene3D" id="3.90.1750.10">
    <property type="entry name" value="Hect, E3 ligase catalytic domains"/>
    <property type="match status" value="1"/>
</dbReference>
<dbReference type="RefSeq" id="XP_014677310.1">
    <property type="nucleotide sequence ID" value="XM_014821824.1"/>
</dbReference>
<reference evidence="8" key="1">
    <citation type="submission" date="2025-08" db="UniProtKB">
        <authorList>
            <consortium name="RefSeq"/>
        </authorList>
    </citation>
    <scope>IDENTIFICATION</scope>
</reference>
<gene>
    <name evidence="8" type="primary">LOC106817171</name>
</gene>
<evidence type="ECO:0000256" key="2">
    <source>
        <dbReference type="ARBA" id="ARBA00012485"/>
    </source>
</evidence>
<evidence type="ECO:0000256" key="5">
    <source>
        <dbReference type="PROSITE-ProRule" id="PRU00104"/>
    </source>
</evidence>
<dbReference type="EC" id="2.3.2.26" evidence="2"/>
<accession>A0ABM1EYN9</accession>
<evidence type="ECO:0000313" key="8">
    <source>
        <dbReference type="RefSeq" id="XP_014677310.1"/>
    </source>
</evidence>
<dbReference type="SMART" id="SM00119">
    <property type="entry name" value="HECTc"/>
    <property type="match status" value="1"/>
</dbReference>
<dbReference type="GeneID" id="106817171"/>
<keyword evidence="4 5" id="KW-0833">Ubl conjugation pathway</keyword>
<dbReference type="Proteomes" id="UP000695022">
    <property type="component" value="Unplaced"/>
</dbReference>
<dbReference type="PROSITE" id="PS50237">
    <property type="entry name" value="HECT"/>
    <property type="match status" value="2"/>
</dbReference>
<dbReference type="InterPro" id="IPR000569">
    <property type="entry name" value="HECT_dom"/>
</dbReference>
<feature type="domain" description="HECT" evidence="6">
    <location>
        <begin position="1"/>
        <end position="35"/>
    </location>
</feature>
<evidence type="ECO:0000313" key="7">
    <source>
        <dbReference type="Proteomes" id="UP000695022"/>
    </source>
</evidence>
<dbReference type="InterPro" id="IPR035983">
    <property type="entry name" value="Hect_E3_ubiquitin_ligase"/>
</dbReference>
<keyword evidence="7" id="KW-1185">Reference proteome</keyword>
<comment type="catalytic activity">
    <reaction evidence="1">
        <text>S-ubiquitinyl-[E2 ubiquitin-conjugating enzyme]-L-cysteine + [acceptor protein]-L-lysine = [E2 ubiquitin-conjugating enzyme]-L-cysteine + N(6)-ubiquitinyl-[acceptor protein]-L-lysine.</text>
        <dbReference type="EC" id="2.3.2.26"/>
    </reaction>
</comment>
<feature type="active site" description="Glycyl thioester intermediate" evidence="5">
    <location>
        <position position="147"/>
    </location>
</feature>
<evidence type="ECO:0000256" key="3">
    <source>
        <dbReference type="ARBA" id="ARBA00022679"/>
    </source>
</evidence>
<proteinExistence type="predicted"/>
<evidence type="ECO:0000256" key="4">
    <source>
        <dbReference type="ARBA" id="ARBA00022786"/>
    </source>
</evidence>
<organism evidence="7 8">
    <name type="scientific">Priapulus caudatus</name>
    <name type="common">Priapulid worm</name>
    <dbReference type="NCBI Taxonomy" id="37621"/>
    <lineage>
        <taxon>Eukaryota</taxon>
        <taxon>Metazoa</taxon>
        <taxon>Ecdysozoa</taxon>
        <taxon>Scalidophora</taxon>
        <taxon>Priapulida</taxon>
        <taxon>Priapulimorpha</taxon>
        <taxon>Priapulimorphida</taxon>
        <taxon>Priapulidae</taxon>
        <taxon>Priapulus</taxon>
    </lineage>
</organism>
<comment type="caution">
    <text evidence="5">Lacks conserved residue(s) required for the propagation of feature annotation.</text>
</comment>
<dbReference type="SUPFAM" id="SSF56204">
    <property type="entry name" value="Hect, E3 ligase catalytic domain"/>
    <property type="match status" value="1"/>
</dbReference>
<dbReference type="Pfam" id="PF00632">
    <property type="entry name" value="HECT"/>
    <property type="match status" value="2"/>
</dbReference>
<name>A0ABM1EYN9_PRICU</name>
<dbReference type="InterPro" id="IPR044611">
    <property type="entry name" value="E3A/B/C-like"/>
</dbReference>
<dbReference type="Gene3D" id="3.30.2410.10">
    <property type="entry name" value="Hect, E3 ligase catalytic domain"/>
    <property type="match status" value="1"/>
</dbReference>
<feature type="domain" description="HECT" evidence="6">
    <location>
        <begin position="40"/>
        <end position="179"/>
    </location>
</feature>